<dbReference type="CDD" id="cd10170">
    <property type="entry name" value="ASKHA_NBD_HSP70"/>
    <property type="match status" value="1"/>
</dbReference>
<dbReference type="AlphaFoldDB" id="A0A2S4L3L5"/>
<sequence length="408" mass="45024">MDKLPEVFRDMKISGITAPSSQEKLIIALDFGTTYSGVAYCFASQRDPQPSAVVHWPDSEAAPKTPTLISYETGNPSSFKWGASANRQPDPSQQQPIFLPGNINRDLKALPKPPVEVAADFIRALYQHALSAISATVPKMYLATCQKEFVMSAISASWSDAAKNATLRAAETAGMSPVTLIKEPEAAALYTFKSLGFCVSCSDTFVLCDAGGGTVDLVSYEVESVLPRLEVKELVPGTGGMAGSLGLNERFRYAVRELVGEEKWLELSKSKAYSLAEKQFDQEIKRQFRDKSDEEYFVNFPMANLDDDVNNGLESNSWRLTGDKLKEIFDPLITDILRLIEQQVQSIQIKRGKKGVTGICLVGGFGSSQYLKDRVQKENPDIQVLQPNDAWAAIKYVFMNSVFWNLDG</sequence>
<dbReference type="InterPro" id="IPR013126">
    <property type="entry name" value="Hsp_70_fam"/>
</dbReference>
<dbReference type="SUPFAM" id="SSF53067">
    <property type="entry name" value="Actin-like ATPase domain"/>
    <property type="match status" value="2"/>
</dbReference>
<evidence type="ECO:0000313" key="3">
    <source>
        <dbReference type="EMBL" id="POR37011.1"/>
    </source>
</evidence>
<organism evidence="3 4">
    <name type="scientific">Tolypocladium paradoxum</name>
    <dbReference type="NCBI Taxonomy" id="94208"/>
    <lineage>
        <taxon>Eukaryota</taxon>
        <taxon>Fungi</taxon>
        <taxon>Dikarya</taxon>
        <taxon>Ascomycota</taxon>
        <taxon>Pezizomycotina</taxon>
        <taxon>Sordariomycetes</taxon>
        <taxon>Hypocreomycetidae</taxon>
        <taxon>Hypocreales</taxon>
        <taxon>Ophiocordycipitaceae</taxon>
        <taxon>Tolypocladium</taxon>
    </lineage>
</organism>
<dbReference type="Pfam" id="PF00012">
    <property type="entry name" value="HSP70"/>
    <property type="match status" value="1"/>
</dbReference>
<dbReference type="OrthoDB" id="5332281at2759"/>
<accession>A0A2S4L3L5</accession>
<dbReference type="GO" id="GO:0005524">
    <property type="term" value="F:ATP binding"/>
    <property type="evidence" value="ECO:0007669"/>
    <property type="project" value="UniProtKB-KW"/>
</dbReference>
<dbReference type="EMBL" id="PKSG01000281">
    <property type="protein sequence ID" value="POR37011.1"/>
    <property type="molecule type" value="Genomic_DNA"/>
</dbReference>
<evidence type="ECO:0000256" key="2">
    <source>
        <dbReference type="ARBA" id="ARBA00022840"/>
    </source>
</evidence>
<dbReference type="GO" id="GO:0140662">
    <property type="term" value="F:ATP-dependent protein folding chaperone"/>
    <property type="evidence" value="ECO:0007669"/>
    <property type="project" value="InterPro"/>
</dbReference>
<dbReference type="Gene3D" id="3.30.420.40">
    <property type="match status" value="2"/>
</dbReference>
<name>A0A2S4L3L5_9HYPO</name>
<dbReference type="InterPro" id="IPR043129">
    <property type="entry name" value="ATPase_NBD"/>
</dbReference>
<evidence type="ECO:0000256" key="1">
    <source>
        <dbReference type="ARBA" id="ARBA00022741"/>
    </source>
</evidence>
<dbReference type="Proteomes" id="UP000237481">
    <property type="component" value="Unassembled WGS sequence"/>
</dbReference>
<evidence type="ECO:0000313" key="4">
    <source>
        <dbReference type="Proteomes" id="UP000237481"/>
    </source>
</evidence>
<keyword evidence="2" id="KW-0067">ATP-binding</keyword>
<reference evidence="3 4" key="1">
    <citation type="submission" date="2018-01" db="EMBL/GenBank/DDBJ databases">
        <title>Harnessing the power of phylogenomics to disentangle the directionality and signatures of interkingdom host jumping in the parasitic fungal genus Tolypocladium.</title>
        <authorList>
            <person name="Quandt C.A."/>
            <person name="Patterson W."/>
            <person name="Spatafora J.W."/>
        </authorList>
    </citation>
    <scope>NUCLEOTIDE SEQUENCE [LARGE SCALE GENOMIC DNA]</scope>
    <source>
        <strain evidence="3 4">NRBC 100945</strain>
    </source>
</reference>
<keyword evidence="1" id="KW-0547">Nucleotide-binding</keyword>
<proteinExistence type="predicted"/>
<gene>
    <name evidence="3" type="ORF">TPAR_02793</name>
</gene>
<protein>
    <recommendedName>
        <fullName evidence="5">Actin-like ATPase domain-containing protein</fullName>
    </recommendedName>
</protein>
<dbReference type="PANTHER" id="PTHR14187">
    <property type="entry name" value="ALPHA KINASE/ELONGATION FACTOR 2 KINASE"/>
    <property type="match status" value="1"/>
</dbReference>
<dbReference type="Gene3D" id="3.90.640.10">
    <property type="entry name" value="Actin, Chain A, domain 4"/>
    <property type="match status" value="1"/>
</dbReference>
<dbReference type="PANTHER" id="PTHR14187:SF5">
    <property type="entry name" value="HEAT SHOCK 70 KDA PROTEIN 12A"/>
    <property type="match status" value="1"/>
</dbReference>
<keyword evidence="4" id="KW-1185">Reference proteome</keyword>
<evidence type="ECO:0008006" key="5">
    <source>
        <dbReference type="Google" id="ProtNLM"/>
    </source>
</evidence>
<dbReference type="STRING" id="94208.A0A2S4L3L5"/>
<comment type="caution">
    <text evidence="3">The sequence shown here is derived from an EMBL/GenBank/DDBJ whole genome shotgun (WGS) entry which is preliminary data.</text>
</comment>